<dbReference type="PROSITE" id="PS01124">
    <property type="entry name" value="HTH_ARAC_FAMILY_2"/>
    <property type="match status" value="1"/>
</dbReference>
<reference evidence="6" key="1">
    <citation type="submission" date="2022-08" db="EMBL/GenBank/DDBJ databases">
        <authorList>
            <person name="Deng Y."/>
            <person name="Han X.-F."/>
            <person name="Zhang Y.-Q."/>
        </authorList>
    </citation>
    <scope>NUCLEOTIDE SEQUENCE</scope>
    <source>
        <strain evidence="6">CPCC 205763</strain>
    </source>
</reference>
<dbReference type="SUPFAM" id="SSF46689">
    <property type="entry name" value="Homeodomain-like"/>
    <property type="match status" value="2"/>
</dbReference>
<feature type="compositionally biased region" description="Basic and acidic residues" evidence="4">
    <location>
        <begin position="298"/>
        <end position="316"/>
    </location>
</feature>
<keyword evidence="1" id="KW-0805">Transcription regulation</keyword>
<evidence type="ECO:0000313" key="6">
    <source>
        <dbReference type="EMBL" id="MCS5718738.1"/>
    </source>
</evidence>
<dbReference type="PROSITE" id="PS00041">
    <property type="entry name" value="HTH_ARAC_FAMILY_1"/>
    <property type="match status" value="1"/>
</dbReference>
<dbReference type="Proteomes" id="UP001165584">
    <property type="component" value="Unassembled WGS sequence"/>
</dbReference>
<feature type="region of interest" description="Disordered" evidence="4">
    <location>
        <begin position="298"/>
        <end position="323"/>
    </location>
</feature>
<evidence type="ECO:0000256" key="2">
    <source>
        <dbReference type="ARBA" id="ARBA00023125"/>
    </source>
</evidence>
<keyword evidence="2" id="KW-0238">DNA-binding</keyword>
<keyword evidence="7" id="KW-1185">Reference proteome</keyword>
<dbReference type="InterPro" id="IPR009057">
    <property type="entry name" value="Homeodomain-like_sf"/>
</dbReference>
<dbReference type="Pfam" id="PF12833">
    <property type="entry name" value="HTH_18"/>
    <property type="match status" value="1"/>
</dbReference>
<gene>
    <name evidence="6" type="ORF">N1027_11400</name>
</gene>
<evidence type="ECO:0000256" key="3">
    <source>
        <dbReference type="ARBA" id="ARBA00023163"/>
    </source>
</evidence>
<accession>A0ABT2GR92</accession>
<evidence type="ECO:0000259" key="5">
    <source>
        <dbReference type="PROSITE" id="PS01124"/>
    </source>
</evidence>
<dbReference type="InterPro" id="IPR018062">
    <property type="entry name" value="HTH_AraC-typ_CS"/>
</dbReference>
<dbReference type="InterPro" id="IPR032783">
    <property type="entry name" value="AraC_lig"/>
</dbReference>
<organism evidence="6 7">
    <name type="scientific">Herbiconiux aconitum</name>
    <dbReference type="NCBI Taxonomy" id="2970913"/>
    <lineage>
        <taxon>Bacteria</taxon>
        <taxon>Bacillati</taxon>
        <taxon>Actinomycetota</taxon>
        <taxon>Actinomycetes</taxon>
        <taxon>Micrococcales</taxon>
        <taxon>Microbacteriaceae</taxon>
        <taxon>Herbiconiux</taxon>
    </lineage>
</organism>
<evidence type="ECO:0000256" key="1">
    <source>
        <dbReference type="ARBA" id="ARBA00023015"/>
    </source>
</evidence>
<sequence length="323" mass="35577">MDSMSALLDRSRAAGAFILRSVLSAPWAMRIEDDAPLTVLVLTQGRAWIVPDDGDPVLVEPGDVVLLRGPGHRYTVADDPLSEIDVVIDRQQNPSYRPGVQWKFLTELGVRTWGNEPEGSTLMLTGTYQVQGEVSETLLCLLPSIVVVPLDESSEPLVRLLADEIARDRAGQETVLDRLLDLLLIGAVRTWFSDPAHDSGWFRAQDDPVVGPALRLLHDDPAHPWTISALASRVGVSRATFARRFTDLVGRPPMAYLVEWRLKLAADLLRETRQTLGAVASAAGYGTPFALSAAFRRERGESPRDYRSRMARHEDGGVPSTRP</sequence>
<protein>
    <submittedName>
        <fullName evidence="6">AraC family transcriptional regulator</fullName>
    </submittedName>
</protein>
<dbReference type="PANTHER" id="PTHR46796">
    <property type="entry name" value="HTH-TYPE TRANSCRIPTIONAL ACTIVATOR RHAS-RELATED"/>
    <property type="match status" value="1"/>
</dbReference>
<dbReference type="SMART" id="SM00342">
    <property type="entry name" value="HTH_ARAC"/>
    <property type="match status" value="1"/>
</dbReference>
<dbReference type="Gene3D" id="1.10.10.60">
    <property type="entry name" value="Homeodomain-like"/>
    <property type="match status" value="2"/>
</dbReference>
<feature type="domain" description="HTH araC/xylS-type" evidence="5">
    <location>
        <begin position="211"/>
        <end position="309"/>
    </location>
</feature>
<dbReference type="InterPro" id="IPR050204">
    <property type="entry name" value="AraC_XylS_family_regulators"/>
</dbReference>
<dbReference type="Pfam" id="PF12852">
    <property type="entry name" value="Cupin_6"/>
    <property type="match status" value="1"/>
</dbReference>
<keyword evidence="3" id="KW-0804">Transcription</keyword>
<dbReference type="InterPro" id="IPR018060">
    <property type="entry name" value="HTH_AraC"/>
</dbReference>
<evidence type="ECO:0000256" key="4">
    <source>
        <dbReference type="SAM" id="MobiDB-lite"/>
    </source>
</evidence>
<proteinExistence type="predicted"/>
<name>A0ABT2GR92_9MICO</name>
<comment type="caution">
    <text evidence="6">The sequence shown here is derived from an EMBL/GenBank/DDBJ whole genome shotgun (WGS) entry which is preliminary data.</text>
</comment>
<dbReference type="RefSeq" id="WP_259507819.1">
    <property type="nucleotide sequence ID" value="NZ_JANLCM010000001.1"/>
</dbReference>
<dbReference type="EMBL" id="JANLCM010000001">
    <property type="protein sequence ID" value="MCS5718738.1"/>
    <property type="molecule type" value="Genomic_DNA"/>
</dbReference>
<evidence type="ECO:0000313" key="7">
    <source>
        <dbReference type="Proteomes" id="UP001165584"/>
    </source>
</evidence>
<dbReference type="PANTHER" id="PTHR46796:SF13">
    <property type="entry name" value="HTH-TYPE TRANSCRIPTIONAL ACTIVATOR RHAS"/>
    <property type="match status" value="1"/>
</dbReference>